<keyword evidence="4" id="KW-1185">Reference proteome</keyword>
<feature type="compositionally biased region" description="Low complexity" evidence="1">
    <location>
        <begin position="1"/>
        <end position="11"/>
    </location>
</feature>
<reference evidence="3 4" key="1">
    <citation type="submission" date="2018-08" db="EMBL/GenBank/DDBJ databases">
        <title>Streptomyces NEAU-D10 sp. nov., a novel Actinomycete isolated from soil.</title>
        <authorList>
            <person name="Jin L."/>
        </authorList>
    </citation>
    <scope>NUCLEOTIDE SEQUENCE [LARGE SCALE GENOMIC DNA]</scope>
    <source>
        <strain evidence="3 4">NEAU-D10</strain>
    </source>
</reference>
<dbReference type="EMBL" id="QUAC01000126">
    <property type="protein sequence ID" value="REK89398.1"/>
    <property type="molecule type" value="Genomic_DNA"/>
</dbReference>
<comment type="caution">
    <text evidence="3">The sequence shown here is derived from an EMBL/GenBank/DDBJ whole genome shotgun (WGS) entry which is preliminary data.</text>
</comment>
<proteinExistence type="predicted"/>
<evidence type="ECO:0000256" key="2">
    <source>
        <dbReference type="SAM" id="Phobius"/>
    </source>
</evidence>
<dbReference type="Gene3D" id="2.130.10.10">
    <property type="entry name" value="YVTN repeat-like/Quinoprotein amine dehydrogenase"/>
    <property type="match status" value="1"/>
</dbReference>
<accession>A0A371Q3X6</accession>
<evidence type="ECO:0000313" key="3">
    <source>
        <dbReference type="EMBL" id="REK89398.1"/>
    </source>
</evidence>
<dbReference type="PANTHER" id="PTHR34512:SF30">
    <property type="entry name" value="OUTER MEMBRANE PROTEIN ASSEMBLY FACTOR BAMB"/>
    <property type="match status" value="1"/>
</dbReference>
<protein>
    <recommendedName>
        <fullName evidence="5">PQQ-binding-like beta-propeller repeat protein</fullName>
    </recommendedName>
</protein>
<keyword evidence="2" id="KW-0472">Membrane</keyword>
<evidence type="ECO:0008006" key="5">
    <source>
        <dbReference type="Google" id="ProtNLM"/>
    </source>
</evidence>
<sequence>MPAAPGPYGAQPGPGPAQFPPPMAQPQGPPQQGYPAPPAPQGGQQPPPPYAQNQGQMPGRPPFPGGPMAPQFQGGPGHPATPGPGGPGHPATPGRSGAPVPLILAIVMVVLVAGGVGGYFLLTGNDSADPNAGRPANAMPRLWEAASPTSEREGQNENGLRSMWFNNDDVIYGDGEGVRAYNRKTGKKKWTAKTPKGAGEVCAMSKEPSDDGVGAVVFDAGGDDCSYLSVIDTDTGRTLWSKNLQDGEDAERRPRVVVNSKVVAVTIGRTYAGFTVAGGAKAWELTARGHACTNSAGLSPQYLAVVSDCPDAKPKKQMALQDLEYAGIHSKITGEHRAIEQVLSDLPLTLLMDSGSSGSPDRFIQTYTKEGKPDHSFKLEGELKEMTFEPRSTYVDEDDQVLVAGYGANNGLAAMDLRTGKLLWKKRGSAAIAGVDRQGLIMVTDSPDSGASAVNALLVSAGLRDGKEKVMGALYEKEHNLPAPSDMSLAWNGNDNTLFVQSERLSDNRPGVQAFKAPAG</sequence>
<gene>
    <name evidence="3" type="ORF">DY245_15950</name>
</gene>
<dbReference type="SUPFAM" id="SSF50998">
    <property type="entry name" value="Quinoprotein alcohol dehydrogenase-like"/>
    <property type="match status" value="1"/>
</dbReference>
<evidence type="ECO:0000256" key="1">
    <source>
        <dbReference type="SAM" id="MobiDB-lite"/>
    </source>
</evidence>
<keyword evidence="2" id="KW-0812">Transmembrane</keyword>
<feature type="compositionally biased region" description="Pro residues" evidence="1">
    <location>
        <begin position="13"/>
        <end position="29"/>
    </location>
</feature>
<feature type="compositionally biased region" description="Pro residues" evidence="1">
    <location>
        <begin position="35"/>
        <end position="50"/>
    </location>
</feature>
<dbReference type="InterPro" id="IPR015943">
    <property type="entry name" value="WD40/YVTN_repeat-like_dom_sf"/>
</dbReference>
<dbReference type="PANTHER" id="PTHR34512">
    <property type="entry name" value="CELL SURFACE PROTEIN"/>
    <property type="match status" value="1"/>
</dbReference>
<name>A0A371Q3X6_STRIH</name>
<dbReference type="InterPro" id="IPR011047">
    <property type="entry name" value="Quinoprotein_ADH-like_sf"/>
</dbReference>
<dbReference type="Proteomes" id="UP000262477">
    <property type="component" value="Unassembled WGS sequence"/>
</dbReference>
<evidence type="ECO:0000313" key="4">
    <source>
        <dbReference type="Proteomes" id="UP000262477"/>
    </source>
</evidence>
<feature type="region of interest" description="Disordered" evidence="1">
    <location>
        <begin position="1"/>
        <end position="95"/>
    </location>
</feature>
<dbReference type="AlphaFoldDB" id="A0A371Q3X6"/>
<organism evidence="3 4">
    <name type="scientific">Streptomyces inhibens</name>
    <dbReference type="NCBI Taxonomy" id="2293571"/>
    <lineage>
        <taxon>Bacteria</taxon>
        <taxon>Bacillati</taxon>
        <taxon>Actinomycetota</taxon>
        <taxon>Actinomycetes</taxon>
        <taxon>Kitasatosporales</taxon>
        <taxon>Streptomycetaceae</taxon>
        <taxon>Streptomyces</taxon>
    </lineage>
</organism>
<keyword evidence="2" id="KW-1133">Transmembrane helix</keyword>
<feature type="transmembrane region" description="Helical" evidence="2">
    <location>
        <begin position="102"/>
        <end position="122"/>
    </location>
</feature>